<dbReference type="InterPro" id="IPR038731">
    <property type="entry name" value="RgtA/B/C-like"/>
</dbReference>
<organism evidence="10 11">
    <name type="scientific">Microcystis aeruginosa NIES-3807</name>
    <dbReference type="NCBI Taxonomy" id="2517785"/>
    <lineage>
        <taxon>Bacteria</taxon>
        <taxon>Bacillati</taxon>
        <taxon>Cyanobacteriota</taxon>
        <taxon>Cyanophyceae</taxon>
        <taxon>Oscillatoriophycideae</taxon>
        <taxon>Chroococcales</taxon>
        <taxon>Microcystaceae</taxon>
        <taxon>Microcystis</taxon>
    </lineage>
</organism>
<dbReference type="InterPro" id="IPR050297">
    <property type="entry name" value="LipidA_mod_glycosyltrf_83"/>
</dbReference>
<dbReference type="EMBL" id="BJCK01000095">
    <property type="protein sequence ID" value="GCL60618.1"/>
    <property type="molecule type" value="Genomic_DNA"/>
</dbReference>
<keyword evidence="3" id="KW-0328">Glycosyltransferase</keyword>
<dbReference type="PANTHER" id="PTHR33908:SF11">
    <property type="entry name" value="MEMBRANE PROTEIN"/>
    <property type="match status" value="1"/>
</dbReference>
<evidence type="ECO:0000256" key="8">
    <source>
        <dbReference type="SAM" id="Phobius"/>
    </source>
</evidence>
<sequence>MDDNNSAKIYKPSHFWTYFLSAVILLGIYFRCTYLEDKVYWIDEVATSLRVAGYTPQDLIDKLSEKRSIAPSELQKYQRIDSKKNFFTALEAFKGNPEHAPLYFIIARFWQEIFGSSVTIIRSLSVVFSLLALPCFYRLCIELTGQPFTGCLGVSLFSVSPFFIAYGQEARPYSLWILTILLSTIILLRSMRLDKPIHWLGYTLVQALSLYTSLLSLLVMFGQIIYVFGSSKFTINNTVKKCFLGCGVAVSIFLPWLIIIFQNLQIVDKNTFWMKETMPVWAMALIWLYGISSVFITSPISNSFTIYLAVRILIDLNLFALLFWAIYRMVVKDWKKIGSFVVYVLFLPGIIIMVSDLLLQRQASAVPRYMISVYIGVMLSFTYLFSEKLFYPPSGISRIWKIIFISVICFSIFSCIYSQKQSPKYQKTRNIQNMPIAEIINRSIEPLIFFEKNNALDILSLSYSLKASIRLQLLPDHDIVHTIRSEGCDRDIYVFTPSDQLQKLLPLKPVYQPDLFLPNELHLSLWKVIFQVRESCTASNR</sequence>
<evidence type="ECO:0000313" key="11">
    <source>
        <dbReference type="Proteomes" id="UP000441080"/>
    </source>
</evidence>
<dbReference type="GO" id="GO:0009103">
    <property type="term" value="P:lipopolysaccharide biosynthetic process"/>
    <property type="evidence" value="ECO:0007669"/>
    <property type="project" value="UniProtKB-ARBA"/>
</dbReference>
<comment type="subcellular location">
    <subcellularLocation>
        <location evidence="1">Cell membrane</location>
        <topology evidence="1">Multi-pass membrane protein</topology>
    </subcellularLocation>
</comment>
<proteinExistence type="predicted"/>
<evidence type="ECO:0000256" key="4">
    <source>
        <dbReference type="ARBA" id="ARBA00022679"/>
    </source>
</evidence>
<protein>
    <recommendedName>
        <fullName evidence="9">Glycosyltransferase RgtA/B/C/D-like domain-containing protein</fullName>
    </recommendedName>
</protein>
<dbReference type="GO" id="GO:0005886">
    <property type="term" value="C:plasma membrane"/>
    <property type="evidence" value="ECO:0007669"/>
    <property type="project" value="UniProtKB-SubCell"/>
</dbReference>
<feature type="transmembrane region" description="Helical" evidence="8">
    <location>
        <begin position="398"/>
        <end position="417"/>
    </location>
</feature>
<feature type="transmembrane region" description="Helical" evidence="8">
    <location>
        <begin position="312"/>
        <end position="331"/>
    </location>
</feature>
<evidence type="ECO:0000313" key="10">
    <source>
        <dbReference type="EMBL" id="GCL60618.1"/>
    </source>
</evidence>
<feature type="transmembrane region" description="Helical" evidence="8">
    <location>
        <begin position="120"/>
        <end position="139"/>
    </location>
</feature>
<evidence type="ECO:0000256" key="1">
    <source>
        <dbReference type="ARBA" id="ARBA00004651"/>
    </source>
</evidence>
<feature type="transmembrane region" description="Helical" evidence="8">
    <location>
        <begin position="15"/>
        <end position="32"/>
    </location>
</feature>
<feature type="domain" description="Glycosyltransferase RgtA/B/C/D-like" evidence="9">
    <location>
        <begin position="99"/>
        <end position="258"/>
    </location>
</feature>
<keyword evidence="5 8" id="KW-0812">Transmembrane</keyword>
<gene>
    <name evidence="10" type="ORF">NIES3807_38030</name>
</gene>
<reference evidence="10 11" key="1">
    <citation type="submission" date="2019-02" db="EMBL/GenBank/DDBJ databases">
        <title>Draft genome sequence of Arthrospira platensis NIES-3807.</title>
        <authorList>
            <person name="Yamaguchi H."/>
            <person name="Suzuki S."/>
            <person name="Kawachi M."/>
        </authorList>
    </citation>
    <scope>NUCLEOTIDE SEQUENCE [LARGE SCALE GENOMIC DNA]</scope>
    <source>
        <strain evidence="10 11">NIES-3807</strain>
    </source>
</reference>
<dbReference type="PANTHER" id="PTHR33908">
    <property type="entry name" value="MANNOSYLTRANSFERASE YKCB-RELATED"/>
    <property type="match status" value="1"/>
</dbReference>
<dbReference type="RefSeq" id="WP_159298042.1">
    <property type="nucleotide sequence ID" value="NZ_BJCK01000095.1"/>
</dbReference>
<dbReference type="Pfam" id="PF13231">
    <property type="entry name" value="PMT_2"/>
    <property type="match status" value="1"/>
</dbReference>
<comment type="caution">
    <text evidence="10">The sequence shown here is derived from an EMBL/GenBank/DDBJ whole genome shotgun (WGS) entry which is preliminary data.</text>
</comment>
<evidence type="ECO:0000256" key="2">
    <source>
        <dbReference type="ARBA" id="ARBA00022475"/>
    </source>
</evidence>
<dbReference type="Proteomes" id="UP000441080">
    <property type="component" value="Unassembled WGS sequence"/>
</dbReference>
<accession>A0AAD3B362</accession>
<feature type="transmembrane region" description="Helical" evidence="8">
    <location>
        <begin position="211"/>
        <end position="230"/>
    </location>
</feature>
<evidence type="ECO:0000256" key="7">
    <source>
        <dbReference type="ARBA" id="ARBA00023136"/>
    </source>
</evidence>
<feature type="transmembrane region" description="Helical" evidence="8">
    <location>
        <begin position="281"/>
        <end position="300"/>
    </location>
</feature>
<keyword evidence="4" id="KW-0808">Transferase</keyword>
<name>A0AAD3B362_MICAE</name>
<keyword evidence="7 8" id="KW-0472">Membrane</keyword>
<evidence type="ECO:0000256" key="3">
    <source>
        <dbReference type="ARBA" id="ARBA00022676"/>
    </source>
</evidence>
<evidence type="ECO:0000256" key="6">
    <source>
        <dbReference type="ARBA" id="ARBA00022989"/>
    </source>
</evidence>
<feature type="transmembrane region" description="Helical" evidence="8">
    <location>
        <begin position="366"/>
        <end position="386"/>
    </location>
</feature>
<feature type="transmembrane region" description="Helical" evidence="8">
    <location>
        <begin position="242"/>
        <end position="261"/>
    </location>
</feature>
<dbReference type="GO" id="GO:0016763">
    <property type="term" value="F:pentosyltransferase activity"/>
    <property type="evidence" value="ECO:0007669"/>
    <property type="project" value="TreeGrafter"/>
</dbReference>
<evidence type="ECO:0000256" key="5">
    <source>
        <dbReference type="ARBA" id="ARBA00022692"/>
    </source>
</evidence>
<keyword evidence="6 8" id="KW-1133">Transmembrane helix</keyword>
<keyword evidence="2" id="KW-1003">Cell membrane</keyword>
<evidence type="ECO:0000259" key="9">
    <source>
        <dbReference type="Pfam" id="PF13231"/>
    </source>
</evidence>
<dbReference type="AlphaFoldDB" id="A0AAD3B362"/>
<feature type="transmembrane region" description="Helical" evidence="8">
    <location>
        <begin position="145"/>
        <end position="166"/>
    </location>
</feature>
<feature type="transmembrane region" description="Helical" evidence="8">
    <location>
        <begin position="173"/>
        <end position="191"/>
    </location>
</feature>
<feature type="transmembrane region" description="Helical" evidence="8">
    <location>
        <begin position="337"/>
        <end position="359"/>
    </location>
</feature>